<evidence type="ECO:0008006" key="4">
    <source>
        <dbReference type="Google" id="ProtNLM"/>
    </source>
</evidence>
<name>A0ABN1XL78_9ACTN</name>
<evidence type="ECO:0000256" key="1">
    <source>
        <dbReference type="SAM" id="MobiDB-lite"/>
    </source>
</evidence>
<dbReference type="InterPro" id="IPR050792">
    <property type="entry name" value="ADP-ribosylglycohydrolase"/>
</dbReference>
<gene>
    <name evidence="2" type="ORF">GCM10009639_06270</name>
</gene>
<dbReference type="PANTHER" id="PTHR16222">
    <property type="entry name" value="ADP-RIBOSYLGLYCOHYDROLASE"/>
    <property type="match status" value="1"/>
</dbReference>
<evidence type="ECO:0000313" key="3">
    <source>
        <dbReference type="Proteomes" id="UP001499863"/>
    </source>
</evidence>
<feature type="region of interest" description="Disordered" evidence="1">
    <location>
        <begin position="354"/>
        <end position="374"/>
    </location>
</feature>
<feature type="region of interest" description="Disordered" evidence="1">
    <location>
        <begin position="1"/>
        <end position="23"/>
    </location>
</feature>
<protein>
    <recommendedName>
        <fullName evidence="4">ADP-ribosylglycohydrolase</fullName>
    </recommendedName>
</protein>
<dbReference type="SUPFAM" id="SSF101478">
    <property type="entry name" value="ADP-ribosylglycohydrolase"/>
    <property type="match status" value="1"/>
</dbReference>
<sequence>MLLVGAEQQQRVDEGAGSGHARVVPTRIGGMRNIARRGTVRSNEVDAGAAGRVGFPVMTTPHTGPALDALNGLSVGDALGAQFFVPATARTHLRARTAPPGPWPWTDDTEMACSVYAAHTERGGIDVFDLTHYFARRHDFDRGYGPSANRLLRLIREGGDAKALAAGLFDGQGSYGNGAAMRVAPLGAAYADDPGAVVGPAADTATVTHTHPQAVDGAIAVAVAAAFAARARAGAVTPEGFLEPVRDLTPPGAVREGLTEALALLAEPDLAVAARMLGNGSRTSAADTVPYALWCAARRLTDYRAAVWEAVAAGGDMDTVAAITGGVVAAHTGTAGIPEAWLAAREPLPAWAFPEPGGVARPPDHDRPTSPRRLRPCPVPDVVWSEEQWQRIRSGLRPRHTDDRWTSYTAEGVLHLCHRGRAGSEVWEVRVEPVPTGGWRPVSALVEAPAEGSEGRFEDGSGPEPLHRALAVAVRGRPA</sequence>
<dbReference type="EMBL" id="BAAAKJ010000027">
    <property type="protein sequence ID" value="GAA1384622.1"/>
    <property type="molecule type" value="Genomic_DNA"/>
</dbReference>
<keyword evidence="3" id="KW-1185">Reference proteome</keyword>
<dbReference type="InterPro" id="IPR005502">
    <property type="entry name" value="Ribosyl_crysJ1"/>
</dbReference>
<dbReference type="PANTHER" id="PTHR16222:SF12">
    <property type="entry name" value="ADP-RIBOSYLGLYCOHYDROLASE-RELATED"/>
    <property type="match status" value="1"/>
</dbReference>
<accession>A0ABN1XL78</accession>
<dbReference type="Pfam" id="PF03747">
    <property type="entry name" value="ADP_ribosyl_GH"/>
    <property type="match status" value="1"/>
</dbReference>
<dbReference type="Gene3D" id="1.10.4080.10">
    <property type="entry name" value="ADP-ribosylation/Crystallin J1"/>
    <property type="match status" value="1"/>
</dbReference>
<comment type="caution">
    <text evidence="2">The sequence shown here is derived from an EMBL/GenBank/DDBJ whole genome shotgun (WGS) entry which is preliminary data.</text>
</comment>
<dbReference type="InterPro" id="IPR036705">
    <property type="entry name" value="Ribosyl_crysJ1_sf"/>
</dbReference>
<organism evidence="2 3">
    <name type="scientific">Kitasatospora putterlickiae</name>
    <dbReference type="NCBI Taxonomy" id="221725"/>
    <lineage>
        <taxon>Bacteria</taxon>
        <taxon>Bacillati</taxon>
        <taxon>Actinomycetota</taxon>
        <taxon>Actinomycetes</taxon>
        <taxon>Kitasatosporales</taxon>
        <taxon>Streptomycetaceae</taxon>
        <taxon>Kitasatospora</taxon>
    </lineage>
</organism>
<reference evidence="2 3" key="1">
    <citation type="journal article" date="2019" name="Int. J. Syst. Evol. Microbiol.">
        <title>The Global Catalogue of Microorganisms (GCM) 10K type strain sequencing project: providing services to taxonomists for standard genome sequencing and annotation.</title>
        <authorList>
            <consortium name="The Broad Institute Genomics Platform"/>
            <consortium name="The Broad Institute Genome Sequencing Center for Infectious Disease"/>
            <person name="Wu L."/>
            <person name="Ma J."/>
        </authorList>
    </citation>
    <scope>NUCLEOTIDE SEQUENCE [LARGE SCALE GENOMIC DNA]</scope>
    <source>
        <strain evidence="2 3">JCM 12393</strain>
    </source>
</reference>
<proteinExistence type="predicted"/>
<dbReference type="Proteomes" id="UP001499863">
    <property type="component" value="Unassembled WGS sequence"/>
</dbReference>
<evidence type="ECO:0000313" key="2">
    <source>
        <dbReference type="EMBL" id="GAA1384622.1"/>
    </source>
</evidence>